<comment type="caution">
    <text evidence="2">The sequence shown here is derived from an EMBL/GenBank/DDBJ whole genome shotgun (WGS) entry which is preliminary data.</text>
</comment>
<feature type="coiled-coil region" evidence="1">
    <location>
        <begin position="181"/>
        <end position="208"/>
    </location>
</feature>
<dbReference type="EMBL" id="VIIS01000025">
    <property type="protein sequence ID" value="KAF0314398.1"/>
    <property type="molecule type" value="Genomic_DNA"/>
</dbReference>
<dbReference type="Proteomes" id="UP000440578">
    <property type="component" value="Unassembled WGS sequence"/>
</dbReference>
<dbReference type="OrthoDB" id="6399434at2759"/>
<protein>
    <submittedName>
        <fullName evidence="2">Uncharacterized protein</fullName>
    </submittedName>
</protein>
<evidence type="ECO:0000313" key="2">
    <source>
        <dbReference type="EMBL" id="KAF0314398.1"/>
    </source>
</evidence>
<evidence type="ECO:0000256" key="1">
    <source>
        <dbReference type="SAM" id="Coils"/>
    </source>
</evidence>
<dbReference type="SUPFAM" id="SSF57997">
    <property type="entry name" value="Tropomyosin"/>
    <property type="match status" value="1"/>
</dbReference>
<keyword evidence="1" id="KW-0175">Coiled coil</keyword>
<organism evidence="2 3">
    <name type="scientific">Amphibalanus amphitrite</name>
    <name type="common">Striped barnacle</name>
    <name type="synonym">Balanus amphitrite</name>
    <dbReference type="NCBI Taxonomy" id="1232801"/>
    <lineage>
        <taxon>Eukaryota</taxon>
        <taxon>Metazoa</taxon>
        <taxon>Ecdysozoa</taxon>
        <taxon>Arthropoda</taxon>
        <taxon>Crustacea</taxon>
        <taxon>Multicrustacea</taxon>
        <taxon>Cirripedia</taxon>
        <taxon>Thoracica</taxon>
        <taxon>Thoracicalcarea</taxon>
        <taxon>Balanomorpha</taxon>
        <taxon>Balanoidea</taxon>
        <taxon>Balanidae</taxon>
        <taxon>Amphibalaninae</taxon>
        <taxon>Amphibalanus</taxon>
    </lineage>
</organism>
<reference evidence="2 3" key="1">
    <citation type="submission" date="2019-07" db="EMBL/GenBank/DDBJ databases">
        <title>Draft genome assembly of a fouling barnacle, Amphibalanus amphitrite (Darwin, 1854): The first reference genome for Thecostraca.</title>
        <authorList>
            <person name="Kim W."/>
        </authorList>
    </citation>
    <scope>NUCLEOTIDE SEQUENCE [LARGE SCALE GENOMIC DNA]</scope>
    <source>
        <strain evidence="2">SNU_AA5</strain>
        <tissue evidence="2">Soma without cirri and trophi</tissue>
    </source>
</reference>
<gene>
    <name evidence="2" type="ORF">FJT64_015148</name>
</gene>
<feature type="coiled-coil region" evidence="1">
    <location>
        <begin position="491"/>
        <end position="540"/>
    </location>
</feature>
<sequence length="612" mass="71265">MDLTTLKRQEVLMYRALLLDASEHTEQLRSQMKLMRRSMADLIRSDSLHELLSEQFTDEVEEELVLLQDSVTQTQTETEKKKQQLRQVVLRKNKAVQLERRLRQRTDPLRRELGRLGTLTADAQESTEDRYRSFATLTQRWSEVHEKVQTARISVRNTMHLLDTHVLEQLEMEGEAAEMDISPLIQEIQLLEEELKVAKKREHEARGRHADLRRRRQSLTSDRNKMRVTVADTLDSISGALKDMENMEADHLTVMTLLKEQMELANEMLVTSRRKLAEINRLQGIVDLDLDTLRERVGALYSSLVSRQQETDAILADVHARTEGALKVRDMLKEVTEEELDILQHLQVVVAELKDGKQPAILKAQARLEHLSTQTKKLEELKERQTERLVEQRARTAERAQQAAELQQQVEEMELRKREQELEKAELIEKRRQKTSEIAGYRSTVEMTQSSYAELSQRQSLEQLQQEELIVVLRSWCRQVALCNGGYQLEISRMERELKAFYEQLERNVQQEIELSRVKMQEAETELRQLTKLHNQKNAESLERDWQLRAALLATSKAAERSLKPVQKAMAGLDVERRKLVKMVGIAVDMRPFSKVEIKIEQPVCPLPKEDL</sequence>
<accession>A0A6A4XG68</accession>
<proteinExistence type="predicted"/>
<name>A0A6A4XG68_AMPAM</name>
<feature type="coiled-coil region" evidence="1">
    <location>
        <begin position="361"/>
        <end position="437"/>
    </location>
</feature>
<keyword evidence="3" id="KW-1185">Reference proteome</keyword>
<evidence type="ECO:0000313" key="3">
    <source>
        <dbReference type="Proteomes" id="UP000440578"/>
    </source>
</evidence>
<dbReference type="AlphaFoldDB" id="A0A6A4XG68"/>